<feature type="compositionally biased region" description="Polar residues" evidence="7">
    <location>
        <begin position="82"/>
        <end position="93"/>
    </location>
</feature>
<dbReference type="InterPro" id="IPR022784">
    <property type="entry name" value="Ribosome_bgen_Alb1"/>
</dbReference>
<comment type="subcellular location">
    <subcellularLocation>
        <location evidence="2">Cytoplasm</location>
    </subcellularLocation>
    <subcellularLocation>
        <location evidence="1">Nucleus</location>
    </subcellularLocation>
</comment>
<keyword evidence="3" id="KW-0813">Transport</keyword>
<evidence type="ECO:0000256" key="4">
    <source>
        <dbReference type="ARBA" id="ARBA00022490"/>
    </source>
</evidence>
<feature type="compositionally biased region" description="Basic and acidic residues" evidence="7">
    <location>
        <begin position="124"/>
        <end position="158"/>
    </location>
</feature>
<sequence length="240" mass="26720">MARGKALAAQVDRDLRASGELLEMLDKSTTLKRLNSTQTTMAKTAKVKKRQVTVHSRAARRAASPSLNLDKSAQKPAHTTRDSASPSRPSRVNTHALAAKDAGIQKKQRKTGNMTRAQRLRYQKGLERAEDNMDKLEKKRMKSVDKEKKVKERAKGWEDVNGEGVKKSKKEHAIEEIETDEKREERGWVSDEEMDEQVGEAATTDGEVKAESKKVDTAVPESDTVVPESVSAPVEVDEML</sequence>
<evidence type="ECO:0000256" key="5">
    <source>
        <dbReference type="ARBA" id="ARBA00022517"/>
    </source>
</evidence>
<evidence type="ECO:0000256" key="3">
    <source>
        <dbReference type="ARBA" id="ARBA00022448"/>
    </source>
</evidence>
<feature type="compositionally biased region" description="Basic residues" evidence="7">
    <location>
        <begin position="45"/>
        <end position="60"/>
    </location>
</feature>
<organism evidence="8 9">
    <name type="scientific">Pyrenophora seminiperda CCB06</name>
    <dbReference type="NCBI Taxonomy" id="1302712"/>
    <lineage>
        <taxon>Eukaryota</taxon>
        <taxon>Fungi</taxon>
        <taxon>Dikarya</taxon>
        <taxon>Ascomycota</taxon>
        <taxon>Pezizomycotina</taxon>
        <taxon>Dothideomycetes</taxon>
        <taxon>Pleosporomycetidae</taxon>
        <taxon>Pleosporales</taxon>
        <taxon>Pleosporineae</taxon>
        <taxon>Pleosporaceae</taxon>
        <taxon>Pyrenophora</taxon>
    </lineage>
</organism>
<keyword evidence="6" id="KW-0539">Nucleus</keyword>
<dbReference type="OrthoDB" id="5304887at2759"/>
<keyword evidence="4" id="KW-0963">Cytoplasm</keyword>
<evidence type="ECO:0000256" key="1">
    <source>
        <dbReference type="ARBA" id="ARBA00004123"/>
    </source>
</evidence>
<dbReference type="GO" id="GO:0005730">
    <property type="term" value="C:nucleolus"/>
    <property type="evidence" value="ECO:0007669"/>
    <property type="project" value="TreeGrafter"/>
</dbReference>
<evidence type="ECO:0000313" key="9">
    <source>
        <dbReference type="Proteomes" id="UP000265663"/>
    </source>
</evidence>
<feature type="compositionally biased region" description="Low complexity" evidence="7">
    <location>
        <begin position="225"/>
        <end position="234"/>
    </location>
</feature>
<keyword evidence="9" id="KW-1185">Reference proteome</keyword>
<name>A0A3M7M9G2_9PLEO</name>
<reference evidence="8 9" key="1">
    <citation type="journal article" date="2014" name="PLoS ONE">
        <title>De novo Genome Assembly of the Fungal Plant Pathogen Pyrenophora semeniperda.</title>
        <authorList>
            <person name="Soliai M.M."/>
            <person name="Meyer S.E."/>
            <person name="Udall J.A."/>
            <person name="Elzinga D.E."/>
            <person name="Hermansen R.A."/>
            <person name="Bodily P.M."/>
            <person name="Hart A.A."/>
            <person name="Coleman C.E."/>
        </authorList>
    </citation>
    <scope>NUCLEOTIDE SEQUENCE [LARGE SCALE GENOMIC DNA]</scope>
    <source>
        <strain evidence="8 9">CCB06</strain>
        <tissue evidence="8">Mycelium</tissue>
    </source>
</reference>
<feature type="compositionally biased region" description="Basic and acidic residues" evidence="7">
    <location>
        <begin position="206"/>
        <end position="216"/>
    </location>
</feature>
<dbReference type="GO" id="GO:0030687">
    <property type="term" value="C:preribosome, large subunit precursor"/>
    <property type="evidence" value="ECO:0007669"/>
    <property type="project" value="TreeGrafter"/>
</dbReference>
<dbReference type="PANTHER" id="PTHR28280:SF1">
    <property type="entry name" value="SHUTTLING PRE-60S FACTOR ECM1"/>
    <property type="match status" value="1"/>
</dbReference>
<dbReference type="Proteomes" id="UP000265663">
    <property type="component" value="Unassembled WGS sequence"/>
</dbReference>
<accession>A0A3M7M9G2</accession>
<dbReference type="GO" id="GO:0005737">
    <property type="term" value="C:cytoplasm"/>
    <property type="evidence" value="ECO:0007669"/>
    <property type="project" value="UniProtKB-SubCell"/>
</dbReference>
<dbReference type="AlphaFoldDB" id="A0A3M7M9G2"/>
<evidence type="ECO:0000256" key="7">
    <source>
        <dbReference type="SAM" id="MobiDB-lite"/>
    </source>
</evidence>
<gene>
    <name evidence="8" type="ORF">GMOD_00005624</name>
</gene>
<dbReference type="EMBL" id="KE747826">
    <property type="protein sequence ID" value="RMZ71117.1"/>
    <property type="molecule type" value="Genomic_DNA"/>
</dbReference>
<evidence type="ECO:0000256" key="6">
    <source>
        <dbReference type="ARBA" id="ARBA00023242"/>
    </source>
</evidence>
<dbReference type="Pfam" id="PF09135">
    <property type="entry name" value="Alb1"/>
    <property type="match status" value="1"/>
</dbReference>
<evidence type="ECO:0000256" key="2">
    <source>
        <dbReference type="ARBA" id="ARBA00004496"/>
    </source>
</evidence>
<evidence type="ECO:0000313" key="8">
    <source>
        <dbReference type="EMBL" id="RMZ71117.1"/>
    </source>
</evidence>
<feature type="region of interest" description="Disordered" evidence="7">
    <location>
        <begin position="35"/>
        <end position="240"/>
    </location>
</feature>
<feature type="compositionally biased region" description="Basic and acidic residues" evidence="7">
    <location>
        <begin position="171"/>
        <end position="189"/>
    </location>
</feature>
<dbReference type="InterPro" id="IPR053278">
    <property type="entry name" value="Pre-60S_factor_ECM1"/>
</dbReference>
<keyword evidence="5" id="KW-0690">Ribosome biogenesis</keyword>
<dbReference type="GO" id="GO:0000055">
    <property type="term" value="P:ribosomal large subunit export from nucleus"/>
    <property type="evidence" value="ECO:0007669"/>
    <property type="project" value="TreeGrafter"/>
</dbReference>
<proteinExistence type="predicted"/>
<protein>
    <submittedName>
        <fullName evidence="8">Ribosome biogenesis alb1</fullName>
    </submittedName>
</protein>
<dbReference type="PANTHER" id="PTHR28280">
    <property type="entry name" value="SHUTTLING PRE-60S FACTOR ECM1"/>
    <property type="match status" value="1"/>
</dbReference>